<protein>
    <recommendedName>
        <fullName evidence="4">Metal-dependent HD superfamily phosphohydrolase</fullName>
    </recommendedName>
</protein>
<feature type="region of interest" description="Disordered" evidence="1">
    <location>
        <begin position="1"/>
        <end position="31"/>
    </location>
</feature>
<proteinExistence type="predicted"/>
<keyword evidence="3" id="KW-1185">Reference proteome</keyword>
<evidence type="ECO:0000313" key="2">
    <source>
        <dbReference type="EMBL" id="UNS97628.1"/>
    </source>
</evidence>
<dbReference type="SUPFAM" id="SSF109604">
    <property type="entry name" value="HD-domain/PDEase-like"/>
    <property type="match status" value="1"/>
</dbReference>
<gene>
    <name evidence="2" type="ORF">MMF93_14880</name>
</gene>
<organism evidence="2 3">
    <name type="scientific">Streptomyces tubbatahanensis</name>
    <dbReference type="NCBI Taxonomy" id="2923272"/>
    <lineage>
        <taxon>Bacteria</taxon>
        <taxon>Bacillati</taxon>
        <taxon>Actinomycetota</taxon>
        <taxon>Actinomycetes</taxon>
        <taxon>Kitasatosporales</taxon>
        <taxon>Streptomycetaceae</taxon>
        <taxon>Streptomyces</taxon>
    </lineage>
</organism>
<sequence length="260" mass="27742">MATMDPHSNEPADSARSGDSASSSGPGSGSAAHAALLLRWDALLRGARGGAGGPDPAPYGEDLLRRWAEPHRRYHATAHLSAVLDRVEELAAHQDEPVPSGAAGGGPAAHQCDPDAVRLAAWFHDAVYRPDRSENEERSARLAERALPEAGVSAARTAEVARLVRLTVTHDPAPGDVNGALLCDADLAVLAGSPEEYAHYAAEVRQEYAFVPDAAFREGRAAVLQQLLSLPHLFRTSYGRAHWEQPARHNLTTELRLLAA</sequence>
<name>A0ABY3XTT5_9ACTN</name>
<reference evidence="2 3" key="1">
    <citation type="journal article" date="2023" name="Microbiol. Spectr.">
        <title>Synergy between Genome Mining, Metabolomics, and Bioinformatics Uncovers Antibacterial Chlorinated Carbazole Alkaloids and Their Biosynthetic Gene Cluster from Streptomyces tubbatahanensis sp. nov., a Novel Actinomycete Isolated from Sulu Sea, Philippines.</title>
        <authorList>
            <person name="Tenebro C.P."/>
            <person name="Trono D.J.V.L."/>
            <person name="Balida L.A.P."/>
            <person name="Bayog L.K.A."/>
            <person name="Bruna J.R."/>
            <person name="Sabido E.M."/>
            <person name="Caspe D.P.C."/>
            <person name="de Los Santos E.L.C."/>
            <person name="Saludes J.P."/>
            <person name="Dalisay D.S."/>
        </authorList>
    </citation>
    <scope>NUCLEOTIDE SEQUENCE [LARGE SCALE GENOMIC DNA]</scope>
    <source>
        <strain evidence="2 3">DSD3025</strain>
    </source>
</reference>
<evidence type="ECO:0000313" key="3">
    <source>
        <dbReference type="Proteomes" id="UP001202244"/>
    </source>
</evidence>
<dbReference type="Proteomes" id="UP001202244">
    <property type="component" value="Chromosome"/>
</dbReference>
<dbReference type="EMBL" id="CP093846">
    <property type="protein sequence ID" value="UNS97628.1"/>
    <property type="molecule type" value="Genomic_DNA"/>
</dbReference>
<evidence type="ECO:0000256" key="1">
    <source>
        <dbReference type="SAM" id="MobiDB-lite"/>
    </source>
</evidence>
<dbReference type="Gene3D" id="1.10.3210.10">
    <property type="entry name" value="Hypothetical protein af1432"/>
    <property type="match status" value="1"/>
</dbReference>
<dbReference type="PANTHER" id="PTHR21174">
    <property type="match status" value="1"/>
</dbReference>
<feature type="compositionally biased region" description="Low complexity" evidence="1">
    <location>
        <begin position="11"/>
        <end position="31"/>
    </location>
</feature>
<evidence type="ECO:0008006" key="4">
    <source>
        <dbReference type="Google" id="ProtNLM"/>
    </source>
</evidence>
<dbReference type="PANTHER" id="PTHR21174:SF0">
    <property type="entry name" value="HD PHOSPHOHYDROLASE FAMILY PROTEIN-RELATED"/>
    <property type="match status" value="1"/>
</dbReference>
<accession>A0ABY3XTT5</accession>
<dbReference type="InterPro" id="IPR009218">
    <property type="entry name" value="HD_phosphohydro"/>
</dbReference>